<dbReference type="RefSeq" id="WP_083261060.1">
    <property type="nucleotide sequence ID" value="NZ_CP014143.1"/>
</dbReference>
<reference evidence="5" key="1">
    <citation type="submission" date="2016-01" db="EMBL/GenBank/DDBJ databases">
        <title>Complete genome sequence of Microbulbifer sp. CCB-MM1, a halophile isolated from Matang Mangrove Forest, Perak.</title>
        <authorList>
            <person name="Moh T.H."/>
            <person name="Dinesh B."/>
            <person name="Lau N.-S."/>
            <person name="Go F."/>
            <person name="Alexander Chong S.-C."/>
        </authorList>
    </citation>
    <scope>NUCLEOTIDE SEQUENCE [LARGE SCALE GENOMIC DNA]</scope>
    <source>
        <strain evidence="5">CCB-MM1</strain>
    </source>
</reference>
<dbReference type="GO" id="GO:0042834">
    <property type="term" value="F:peptidoglycan binding"/>
    <property type="evidence" value="ECO:0007669"/>
    <property type="project" value="InterPro"/>
</dbReference>
<dbReference type="KEGG" id="micc:AUP74_03234"/>
<dbReference type="Pfam" id="PF05036">
    <property type="entry name" value="SPOR"/>
    <property type="match status" value="1"/>
</dbReference>
<name>A0A1C9WBT5_9GAMM</name>
<dbReference type="GO" id="GO:0030428">
    <property type="term" value="C:cell septum"/>
    <property type="evidence" value="ECO:0007669"/>
    <property type="project" value="TreeGrafter"/>
</dbReference>
<feature type="region of interest" description="Disordered" evidence="1">
    <location>
        <begin position="92"/>
        <end position="129"/>
    </location>
</feature>
<dbReference type="InterPro" id="IPR052521">
    <property type="entry name" value="Cell_div_SPOR-domain"/>
</dbReference>
<feature type="domain" description="SPOR" evidence="3">
    <location>
        <begin position="133"/>
        <end position="212"/>
    </location>
</feature>
<keyword evidence="4" id="KW-0132">Cell division</keyword>
<dbReference type="EMBL" id="CP014143">
    <property type="protein sequence ID" value="AOS98600.1"/>
    <property type="molecule type" value="Genomic_DNA"/>
</dbReference>
<sequence>MASRNNDLSSTGRLNDGFKQRIVGALVLVALAVIFLPSLFDREGARYIDITSKIPPAPDIQPIEIAQPQPAQDVAPAPEPEAVFQPVAVTGQSTAVEPKPEPREASQSAAAAQTETEAAKPAPVKREPVLDERGLPRSWVVQVASYREQVRADRLRDRLMDEGFKAYTRSASTDKGTFVRVYVGPKVDRADAEATKQELDQLLAAQTLVMRLK</sequence>
<dbReference type="InterPro" id="IPR036680">
    <property type="entry name" value="SPOR-like_sf"/>
</dbReference>
<proteinExistence type="predicted"/>
<protein>
    <submittedName>
        <fullName evidence="4">Cell division protein DedD</fullName>
    </submittedName>
</protein>
<dbReference type="PANTHER" id="PTHR38687">
    <property type="entry name" value="CELL DIVISION PROTEIN DEDD-RELATED"/>
    <property type="match status" value="1"/>
</dbReference>
<feature type="transmembrane region" description="Helical" evidence="2">
    <location>
        <begin position="21"/>
        <end position="40"/>
    </location>
</feature>
<dbReference type="STRING" id="1769779.AUP74_03234"/>
<dbReference type="GO" id="GO:0032506">
    <property type="term" value="P:cytokinetic process"/>
    <property type="evidence" value="ECO:0007669"/>
    <property type="project" value="TreeGrafter"/>
</dbReference>
<evidence type="ECO:0000259" key="3">
    <source>
        <dbReference type="PROSITE" id="PS51724"/>
    </source>
</evidence>
<organism evidence="4 5">
    <name type="scientific">Microbulbifer aggregans</name>
    <dbReference type="NCBI Taxonomy" id="1769779"/>
    <lineage>
        <taxon>Bacteria</taxon>
        <taxon>Pseudomonadati</taxon>
        <taxon>Pseudomonadota</taxon>
        <taxon>Gammaproteobacteria</taxon>
        <taxon>Cellvibrionales</taxon>
        <taxon>Microbulbiferaceae</taxon>
        <taxon>Microbulbifer</taxon>
    </lineage>
</organism>
<gene>
    <name evidence="4" type="ORF">AUP74_03234</name>
</gene>
<dbReference type="SUPFAM" id="SSF110997">
    <property type="entry name" value="Sporulation related repeat"/>
    <property type="match status" value="1"/>
</dbReference>
<dbReference type="OrthoDB" id="7069135at2"/>
<dbReference type="AlphaFoldDB" id="A0A1C9WBT5"/>
<evidence type="ECO:0000313" key="4">
    <source>
        <dbReference type="EMBL" id="AOS98600.1"/>
    </source>
</evidence>
<keyword evidence="2" id="KW-0812">Transmembrane</keyword>
<feature type="compositionally biased region" description="Low complexity" evidence="1">
    <location>
        <begin position="105"/>
        <end position="116"/>
    </location>
</feature>
<dbReference type="Gene3D" id="3.30.70.1070">
    <property type="entry name" value="Sporulation related repeat"/>
    <property type="match status" value="1"/>
</dbReference>
<dbReference type="InterPro" id="IPR007730">
    <property type="entry name" value="SPOR-like_dom"/>
</dbReference>
<accession>A0A1C9WBT5</accession>
<dbReference type="GO" id="GO:0032153">
    <property type="term" value="C:cell division site"/>
    <property type="evidence" value="ECO:0007669"/>
    <property type="project" value="TreeGrafter"/>
</dbReference>
<keyword evidence="4" id="KW-0131">Cell cycle</keyword>
<dbReference type="PANTHER" id="PTHR38687:SF1">
    <property type="entry name" value="CELL DIVISION PROTEIN DEDD"/>
    <property type="match status" value="1"/>
</dbReference>
<keyword evidence="5" id="KW-1185">Reference proteome</keyword>
<dbReference type="PROSITE" id="PS51724">
    <property type="entry name" value="SPOR"/>
    <property type="match status" value="1"/>
</dbReference>
<keyword evidence="2" id="KW-1133">Transmembrane helix</keyword>
<evidence type="ECO:0000256" key="2">
    <source>
        <dbReference type="SAM" id="Phobius"/>
    </source>
</evidence>
<evidence type="ECO:0000256" key="1">
    <source>
        <dbReference type="SAM" id="MobiDB-lite"/>
    </source>
</evidence>
<dbReference type="Proteomes" id="UP000095672">
    <property type="component" value="Chromosome"/>
</dbReference>
<dbReference type="PATRIC" id="fig|1769779.3.peg.3217"/>
<keyword evidence="2" id="KW-0472">Membrane</keyword>
<evidence type="ECO:0000313" key="5">
    <source>
        <dbReference type="Proteomes" id="UP000095672"/>
    </source>
</evidence>